<keyword evidence="2" id="KW-0808">Transferase</keyword>
<dbReference type="InterPro" id="IPR001525">
    <property type="entry name" value="C5_MeTfrase"/>
</dbReference>
<dbReference type="GO" id="GO:0006281">
    <property type="term" value="P:DNA repair"/>
    <property type="evidence" value="ECO:0007669"/>
    <property type="project" value="TreeGrafter"/>
</dbReference>
<feature type="compositionally biased region" description="Basic and acidic residues" evidence="7">
    <location>
        <begin position="1640"/>
        <end position="1657"/>
    </location>
</feature>
<feature type="compositionally biased region" description="Acidic residues" evidence="7">
    <location>
        <begin position="1558"/>
        <end position="1567"/>
    </location>
</feature>
<dbReference type="SUPFAM" id="SSF52540">
    <property type="entry name" value="P-loop containing nucleoside triphosphate hydrolases"/>
    <property type="match status" value="2"/>
</dbReference>
<feature type="compositionally biased region" description="Low complexity" evidence="7">
    <location>
        <begin position="40"/>
        <end position="50"/>
    </location>
</feature>
<keyword evidence="3" id="KW-0547">Nucleotide-binding</keyword>
<feature type="compositionally biased region" description="Low complexity" evidence="7">
    <location>
        <begin position="1547"/>
        <end position="1557"/>
    </location>
</feature>
<keyword evidence="10" id="KW-1185">Reference proteome</keyword>
<dbReference type="InterPro" id="IPR050628">
    <property type="entry name" value="SNF2_RAD54_helicase_TF"/>
</dbReference>
<evidence type="ECO:0000313" key="10">
    <source>
        <dbReference type="Proteomes" id="UP000807469"/>
    </source>
</evidence>
<dbReference type="GO" id="GO:0005524">
    <property type="term" value="F:ATP binding"/>
    <property type="evidence" value="ECO:0007669"/>
    <property type="project" value="UniProtKB-KW"/>
</dbReference>
<evidence type="ECO:0000256" key="6">
    <source>
        <dbReference type="SAM" id="Coils"/>
    </source>
</evidence>
<feature type="compositionally biased region" description="Acidic residues" evidence="7">
    <location>
        <begin position="1484"/>
        <end position="1493"/>
    </location>
</feature>
<dbReference type="Pfam" id="PF00271">
    <property type="entry name" value="Helicase_C"/>
    <property type="match status" value="1"/>
</dbReference>
<dbReference type="GO" id="GO:0008168">
    <property type="term" value="F:methyltransferase activity"/>
    <property type="evidence" value="ECO:0007669"/>
    <property type="project" value="UniProtKB-KW"/>
</dbReference>
<dbReference type="Gene3D" id="3.40.50.10810">
    <property type="entry name" value="Tandem AAA-ATPase domain"/>
    <property type="match status" value="1"/>
</dbReference>
<dbReference type="Gene3D" id="3.40.50.300">
    <property type="entry name" value="P-loop containing nucleotide triphosphate hydrolases"/>
    <property type="match status" value="1"/>
</dbReference>
<dbReference type="SMART" id="SM00487">
    <property type="entry name" value="DEXDc"/>
    <property type="match status" value="1"/>
</dbReference>
<evidence type="ECO:0000256" key="5">
    <source>
        <dbReference type="ARBA" id="ARBA00022840"/>
    </source>
</evidence>
<dbReference type="CDD" id="cd18793">
    <property type="entry name" value="SF2_C_SNF"/>
    <property type="match status" value="1"/>
</dbReference>
<evidence type="ECO:0000256" key="1">
    <source>
        <dbReference type="ARBA" id="ARBA00022603"/>
    </source>
</evidence>
<dbReference type="SUPFAM" id="SSF53335">
    <property type="entry name" value="S-adenosyl-L-methionine-dependent methyltransferases"/>
    <property type="match status" value="1"/>
</dbReference>
<dbReference type="InterPro" id="IPR049730">
    <property type="entry name" value="SNF2/RAD54-like_C"/>
</dbReference>
<dbReference type="OrthoDB" id="423221at2759"/>
<evidence type="ECO:0000256" key="2">
    <source>
        <dbReference type="ARBA" id="ARBA00022679"/>
    </source>
</evidence>
<gene>
    <name evidence="9" type="ORF">BDN70DRAFT_922508</name>
</gene>
<dbReference type="InterPro" id="IPR029063">
    <property type="entry name" value="SAM-dependent_MTases_sf"/>
</dbReference>
<feature type="compositionally biased region" description="Basic residues" evidence="7">
    <location>
        <begin position="1586"/>
        <end position="1606"/>
    </location>
</feature>
<evidence type="ECO:0000256" key="3">
    <source>
        <dbReference type="ARBA" id="ARBA00022741"/>
    </source>
</evidence>
<evidence type="ECO:0000256" key="7">
    <source>
        <dbReference type="SAM" id="MobiDB-lite"/>
    </source>
</evidence>
<proteinExistence type="predicted"/>
<feature type="region of interest" description="Disordered" evidence="7">
    <location>
        <begin position="1394"/>
        <end position="1659"/>
    </location>
</feature>
<dbReference type="PANTHER" id="PTHR45626">
    <property type="entry name" value="TRANSCRIPTION TERMINATION FACTOR 2-RELATED"/>
    <property type="match status" value="1"/>
</dbReference>
<dbReference type="GO" id="GO:0005634">
    <property type="term" value="C:nucleus"/>
    <property type="evidence" value="ECO:0007669"/>
    <property type="project" value="TreeGrafter"/>
</dbReference>
<dbReference type="Proteomes" id="UP000807469">
    <property type="component" value="Unassembled WGS sequence"/>
</dbReference>
<comment type="caution">
    <text evidence="9">The sequence shown here is derived from an EMBL/GenBank/DDBJ whole genome shotgun (WGS) entry which is preliminary data.</text>
</comment>
<dbReference type="InterPro" id="IPR014001">
    <property type="entry name" value="Helicase_ATP-bd"/>
</dbReference>
<dbReference type="Pfam" id="PF00176">
    <property type="entry name" value="SNF2-rel_dom"/>
    <property type="match status" value="1"/>
</dbReference>
<feature type="coiled-coil region" evidence="6">
    <location>
        <begin position="1338"/>
        <end position="1387"/>
    </location>
</feature>
<dbReference type="PANTHER" id="PTHR45626:SF26">
    <property type="entry name" value="FAMILY HELICASE, PUTATIVE (AFU_ORTHOLOGUE AFUA_2G09120)-RELATED"/>
    <property type="match status" value="1"/>
</dbReference>
<keyword evidence="6" id="KW-0175">Coiled coil</keyword>
<dbReference type="EMBL" id="MU155256">
    <property type="protein sequence ID" value="KAF9477600.1"/>
    <property type="molecule type" value="Genomic_DNA"/>
</dbReference>
<evidence type="ECO:0000259" key="8">
    <source>
        <dbReference type="PROSITE" id="PS51194"/>
    </source>
</evidence>
<keyword evidence="5" id="KW-0067">ATP-binding</keyword>
<keyword evidence="4" id="KW-0378">Hydrolase</keyword>
<feature type="compositionally biased region" description="Basic and acidic residues" evidence="7">
    <location>
        <begin position="1394"/>
        <end position="1439"/>
    </location>
</feature>
<dbReference type="PROSITE" id="PS51194">
    <property type="entry name" value="HELICASE_CTER"/>
    <property type="match status" value="1"/>
</dbReference>
<dbReference type="InterPro" id="IPR000330">
    <property type="entry name" value="SNF2_N"/>
</dbReference>
<dbReference type="GO" id="GO:0016787">
    <property type="term" value="F:hydrolase activity"/>
    <property type="evidence" value="ECO:0007669"/>
    <property type="project" value="UniProtKB-KW"/>
</dbReference>
<dbReference type="Gene3D" id="3.40.50.150">
    <property type="entry name" value="Vaccinia Virus protein VP39"/>
    <property type="match status" value="1"/>
</dbReference>
<evidence type="ECO:0000256" key="4">
    <source>
        <dbReference type="ARBA" id="ARBA00022801"/>
    </source>
</evidence>
<dbReference type="Pfam" id="PF00145">
    <property type="entry name" value="DNA_methylase"/>
    <property type="match status" value="1"/>
</dbReference>
<sequence length="2243" mass="250659">MAKEKAVKARLAGQKTLNSFFGSSKKKEEKFQKVEETDAETGAETTNETQAEGDDEDDAEVALDASDVDMDASTEVNKKITRSSAPEASDLPPISDIPAIFDDLVSHIPSIKDVAEHVSGRKLRVATMCSGTESPLLALELIQKSVSEQHGVNIDIEHVFSCEIEPFKQAYIERNFHPPLLFRDVCELGDLEAHTAYGSLAAVPGDVDILIAGTSCVDYSNLNTQKQDIDANGESGRTFRGMMSWVTTHRPPIVILENVCSAPWERVKEYFEKNGYSAEFSRVDTKSYYIPHTRTRVYLIAVNKKGSSIPKNWKEWVTSKLKRPASSTLDAFLLPSDDPRIHQARQKLVQESFNAVDRRTGRTDWGRCESRHQRARLEEALGSKRPLTSWDEGGYCKLPDFAWNDWGVGQVERVWDLMDISLLRSATKGVDPSYKTQVWNLSQNVDRTIGSNKVGICPCLTPSMIPYITNRGGPMVGLEALSMQGLPVDKLLLTRETEDNLADLAGNAMSTTVVGACILAALVSGKKLLKAGTDGQTYESKYEDGDNGEEQPMEVEITSSTKMTASQIVGEGQLVKRPLDLSITQAGSFSKLLLEAEKSRRLCSCEGRIDMTSRPLFQCRDCGNTFCKKCGGRPEHNPEPIDLLQSPRLPPFDFAKTLKATLPMCISLTNVDQGLLDSLRQNENIDIPESRWKAWSTAVLRAASSELRFVELKRQEIWSAIYHSPLGNIELSLHTKQPEWRLYAIPEAHEPANAEIRQILESPVGRFTCEGDLLRGKWQFAIPCASSMSVKIQGMGDLVPSWESRLGLIGLKEEFKNKMVFSKIKVSVGPADIKRLDRDISGVYELLEKCGTANGALHKKEETEASNLPPLFMLFDPHRTNDAEDCFVFSISTRRLEYQECRPIVCKLDPAWRQSSKESEETVSCHLPFKWVAAEDIKLMPSIEQNAEFGIPEKALDISAAEDTCQDAHALLTCNVSLRGQAGPEWPRGRWADVDKIHERGTFKALAWLLERIRHVDDNVRSWQQIDDLRSQSNCERCAPTAPQLRWVQNKGKTVPVEDSVQAGEYERRLKSRPSPFVTQVKLDEDGRGSVRVAINVSSLLHRASSRLPTKKRTGEISLSWRLDTSFAPAATLQLPNFAIMSNKLDKQHAQPPHFQIPLRKEQLRSLEWMIHQESSEAPPFIEEEISEAILDPLGWRAEGRAQQPMHVRGGVLADQVGYGKTAITLGLIDCTAKSVAKDFKIKGQIPGKIHVKGTLIIVPPHLTRQWGSEVKKFTGNQFKVHIISTASDLNRTKIEDIQDADIIVVASNIFKSNVYLDNLQLLGGAGELPSKDGRHFNAQLEKTLDALKKQVDLLQEKGSLAVLSEIKAAQKRLEEEAAAAAALLASKRLKGKSYREKAEAEEKRKGTIKELKTKPSKGRSHEKELNEESTEEKPEQESKSIVAAKPMAKVTPSGLIMEVVLPSRSKTTFLKSKSSSKASSPAPEDDLTDSEEGPTRKRKRRAAAAKASLAIDSDDDEEMVSETSNMASSSKSSRASVKKRRIMKRGSPSSDYQGSSSEDEDFEADNSDVSMASDIEEDEDDSPKPKKKGKAKAKTIPRPKGKSNGKKAVSDTDDTGADDAMDVDSEPNPKAAKKTTKRKGAEDRPVKKTKRADNDPWKLGSRAVQGEWTYMQAPPFEMFHFARVVVDEYTYLDGKIHALVTNLTAERQWVLSGTPPIHDFVALKTIAAFLNIHLGVDDDGEGQSAEVKKRKREQTAVERFHSFREVHTLQWHAHRHSIGQAFLDQFVRQNIAEIDEIPWTAKIEEIILPAAERAIYLELEHYLRSLDMTIKRGKKTESDRERRLNKALGESKSAEEALLKRCSHFDLETSNENAMKACDVIVRERQNQLDECKKELLKAIKDGLKREKDLGNVGQESMFIEYVRITRTEGVDDKDSTNMVVALLDEAGVGTPKAKTKNQDVQLSEKMKARVWEHREKTHEIRRITKELVGRVRSLRYFSVVRDLQKQTDTPLQVSCPSCNRSNIPIDEIAVLSSCGHMGCLPCVKRCAEKEECVYAALGQCKSAARVLNVVKADTLGVDDEERHGKGRHYGLKLERVVNLINKRLPKNERVLVFVQFPDLMKKVTEAFDAHNIKYLEIKGSASAKSKALEQFQNNSKERVLLLNVMDESASGANLTSANHAIFLSPLLAPSQEIYTACETQAIGRLVRYGQEKHVTVWRYLTKDTIDEEIYEQRKMALAHVA</sequence>
<dbReference type="InterPro" id="IPR027417">
    <property type="entry name" value="P-loop_NTPase"/>
</dbReference>
<feature type="compositionally biased region" description="Low complexity" evidence="7">
    <location>
        <begin position="1464"/>
        <end position="1481"/>
    </location>
</feature>
<feature type="region of interest" description="Disordered" evidence="7">
    <location>
        <begin position="18"/>
        <end position="59"/>
    </location>
</feature>
<name>A0A9P5YZM1_9AGAR</name>
<keyword evidence="1" id="KW-0489">Methyltransferase</keyword>
<protein>
    <recommendedName>
        <fullName evidence="8">Helicase C-terminal domain-containing protein</fullName>
    </recommendedName>
</protein>
<dbReference type="GO" id="GO:0008094">
    <property type="term" value="F:ATP-dependent activity, acting on DNA"/>
    <property type="evidence" value="ECO:0007669"/>
    <property type="project" value="TreeGrafter"/>
</dbReference>
<dbReference type="GO" id="GO:0032259">
    <property type="term" value="P:methylation"/>
    <property type="evidence" value="ECO:0007669"/>
    <property type="project" value="UniProtKB-KW"/>
</dbReference>
<feature type="compositionally biased region" description="Basic and acidic residues" evidence="7">
    <location>
        <begin position="25"/>
        <end position="36"/>
    </location>
</feature>
<feature type="compositionally biased region" description="Acidic residues" evidence="7">
    <location>
        <begin position="1612"/>
        <end position="1626"/>
    </location>
</feature>
<evidence type="ECO:0000313" key="9">
    <source>
        <dbReference type="EMBL" id="KAF9477600.1"/>
    </source>
</evidence>
<organism evidence="9 10">
    <name type="scientific">Pholiota conissans</name>
    <dbReference type="NCBI Taxonomy" id="109636"/>
    <lineage>
        <taxon>Eukaryota</taxon>
        <taxon>Fungi</taxon>
        <taxon>Dikarya</taxon>
        <taxon>Basidiomycota</taxon>
        <taxon>Agaricomycotina</taxon>
        <taxon>Agaricomycetes</taxon>
        <taxon>Agaricomycetidae</taxon>
        <taxon>Agaricales</taxon>
        <taxon>Agaricineae</taxon>
        <taxon>Strophariaceae</taxon>
        <taxon>Pholiota</taxon>
    </lineage>
</organism>
<reference evidence="9" key="1">
    <citation type="submission" date="2020-11" db="EMBL/GenBank/DDBJ databases">
        <authorList>
            <consortium name="DOE Joint Genome Institute"/>
            <person name="Ahrendt S."/>
            <person name="Riley R."/>
            <person name="Andreopoulos W."/>
            <person name="Labutti K."/>
            <person name="Pangilinan J."/>
            <person name="Ruiz-Duenas F.J."/>
            <person name="Barrasa J.M."/>
            <person name="Sanchez-Garcia M."/>
            <person name="Camarero S."/>
            <person name="Miyauchi S."/>
            <person name="Serrano A."/>
            <person name="Linde D."/>
            <person name="Babiker R."/>
            <person name="Drula E."/>
            <person name="Ayuso-Fernandez I."/>
            <person name="Pacheco R."/>
            <person name="Padilla G."/>
            <person name="Ferreira P."/>
            <person name="Barriuso J."/>
            <person name="Kellner H."/>
            <person name="Castanera R."/>
            <person name="Alfaro M."/>
            <person name="Ramirez L."/>
            <person name="Pisabarro A.G."/>
            <person name="Kuo A."/>
            <person name="Tritt A."/>
            <person name="Lipzen A."/>
            <person name="He G."/>
            <person name="Yan M."/>
            <person name="Ng V."/>
            <person name="Cullen D."/>
            <person name="Martin F."/>
            <person name="Rosso M.-N."/>
            <person name="Henrissat B."/>
            <person name="Hibbett D."/>
            <person name="Martinez A.T."/>
            <person name="Grigoriev I.V."/>
        </authorList>
    </citation>
    <scope>NUCLEOTIDE SEQUENCE</scope>
    <source>
        <strain evidence="9">CIRM-BRFM 674</strain>
    </source>
</reference>
<accession>A0A9P5YZM1</accession>
<feature type="domain" description="Helicase C-terminal" evidence="8">
    <location>
        <begin position="2094"/>
        <end position="2243"/>
    </location>
</feature>
<dbReference type="InterPro" id="IPR001650">
    <property type="entry name" value="Helicase_C-like"/>
</dbReference>
<dbReference type="InterPro" id="IPR038718">
    <property type="entry name" value="SNF2-like_sf"/>
</dbReference>